<evidence type="ECO:0000256" key="1">
    <source>
        <dbReference type="SAM" id="Phobius"/>
    </source>
</evidence>
<dbReference type="EMBL" id="MH049495">
    <property type="protein sequence ID" value="AZP89493.1"/>
    <property type="molecule type" value="Genomic_DNA"/>
</dbReference>
<dbReference type="AlphaFoldDB" id="A0A3Q9DK18"/>
<sequence length="79" mass="9313">MIWVFPRKIKHNLMTFLIELTDSLKRVFFAKNKSLAKLLTILPYLSTILGLTVLFPQFDQKQQKRELLDQFFGQGDLLN</sequence>
<keyword evidence="1" id="KW-0472">Membrane</keyword>
<feature type="transmembrane region" description="Helical" evidence="1">
    <location>
        <begin position="35"/>
        <end position="55"/>
    </location>
</feature>
<protein>
    <submittedName>
        <fullName evidence="2">Uncharacterized protein</fullName>
    </submittedName>
</protein>
<accession>A0A3Q9DK18</accession>
<name>A0A3Q9DK18_9CHRO</name>
<evidence type="ECO:0000313" key="2">
    <source>
        <dbReference type="EMBL" id="AZP89493.1"/>
    </source>
</evidence>
<reference evidence="2" key="1">
    <citation type="journal article" date="2018" name="ACS Chem. Biol.">
        <title>A Unique Biosynthetic Pathway in Bloom-Forming Cyanobacterial Genus Microcystis Jointly Assembles Cytotoxic Aeruginoguanidines and Microguanidines.</title>
        <authorList>
            <person name="Pancrace C."/>
            <person name="Ishida K."/>
            <person name="Briand E."/>
            <person name="Gatte Pichi D."/>
            <person name="Weiz A.R."/>
            <person name="Guljamow A."/>
            <person name="Scalvenzi T."/>
            <person name="Sassoon N."/>
            <person name="Hertweck C."/>
            <person name="Dittmann E."/>
            <person name="Gugger M."/>
        </authorList>
    </citation>
    <scope>NUCLEOTIDE SEQUENCE</scope>
    <source>
        <strain evidence="2">PCC 9805</strain>
    </source>
</reference>
<keyword evidence="1" id="KW-0812">Transmembrane</keyword>
<organism evidence="2">
    <name type="scientific">Microcystis sp. PCC 9805</name>
    <dbReference type="NCBI Taxonomy" id="717768"/>
    <lineage>
        <taxon>Bacteria</taxon>
        <taxon>Bacillati</taxon>
        <taxon>Cyanobacteriota</taxon>
        <taxon>Cyanophyceae</taxon>
        <taxon>Oscillatoriophycideae</taxon>
        <taxon>Chroococcales</taxon>
        <taxon>Microcystaceae</taxon>
        <taxon>Microcystis</taxon>
    </lineage>
</organism>
<proteinExistence type="predicted"/>
<keyword evidence="1" id="KW-1133">Transmembrane helix</keyword>